<dbReference type="AlphaFoldDB" id="A0AAV3YSN8"/>
<dbReference type="Proteomes" id="UP000735302">
    <property type="component" value="Unassembled WGS sequence"/>
</dbReference>
<protein>
    <submittedName>
        <fullName evidence="2">Uncharacterized protein</fullName>
    </submittedName>
</protein>
<feature type="compositionally biased region" description="Polar residues" evidence="1">
    <location>
        <begin position="1"/>
        <end position="10"/>
    </location>
</feature>
<keyword evidence="3" id="KW-1185">Reference proteome</keyword>
<comment type="caution">
    <text evidence="2">The sequence shown here is derived from an EMBL/GenBank/DDBJ whole genome shotgun (WGS) entry which is preliminary data.</text>
</comment>
<reference evidence="2 3" key="1">
    <citation type="journal article" date="2021" name="Elife">
        <title>Chloroplast acquisition without the gene transfer in kleptoplastic sea slugs, Plakobranchus ocellatus.</title>
        <authorList>
            <person name="Maeda T."/>
            <person name="Takahashi S."/>
            <person name="Yoshida T."/>
            <person name="Shimamura S."/>
            <person name="Takaki Y."/>
            <person name="Nagai Y."/>
            <person name="Toyoda A."/>
            <person name="Suzuki Y."/>
            <person name="Arimoto A."/>
            <person name="Ishii H."/>
            <person name="Satoh N."/>
            <person name="Nishiyama T."/>
            <person name="Hasebe M."/>
            <person name="Maruyama T."/>
            <person name="Minagawa J."/>
            <person name="Obokata J."/>
            <person name="Shigenobu S."/>
        </authorList>
    </citation>
    <scope>NUCLEOTIDE SEQUENCE [LARGE SCALE GENOMIC DNA]</scope>
</reference>
<feature type="compositionally biased region" description="Polar residues" evidence="1">
    <location>
        <begin position="67"/>
        <end position="82"/>
    </location>
</feature>
<name>A0AAV3YSN8_9GAST</name>
<organism evidence="2 3">
    <name type="scientific">Plakobranchus ocellatus</name>
    <dbReference type="NCBI Taxonomy" id="259542"/>
    <lineage>
        <taxon>Eukaryota</taxon>
        <taxon>Metazoa</taxon>
        <taxon>Spiralia</taxon>
        <taxon>Lophotrochozoa</taxon>
        <taxon>Mollusca</taxon>
        <taxon>Gastropoda</taxon>
        <taxon>Heterobranchia</taxon>
        <taxon>Euthyneura</taxon>
        <taxon>Panpulmonata</taxon>
        <taxon>Sacoglossa</taxon>
        <taxon>Placobranchoidea</taxon>
        <taxon>Plakobranchidae</taxon>
        <taxon>Plakobranchus</taxon>
    </lineage>
</organism>
<accession>A0AAV3YSN8</accession>
<feature type="region of interest" description="Disordered" evidence="1">
    <location>
        <begin position="1"/>
        <end position="105"/>
    </location>
</feature>
<evidence type="ECO:0000313" key="3">
    <source>
        <dbReference type="Proteomes" id="UP000735302"/>
    </source>
</evidence>
<sequence>MIQLQGNQRLGSTSSSWSGSLALVREGGDGPSNRQDKIRQDKTRQEDERKLHVREGFEPAPSLAPTPCQTEEPSEQANASTQKIEESDSGHSRSHSIQLEYTGRK</sequence>
<dbReference type="EMBL" id="BLXT01001496">
    <property type="protein sequence ID" value="GFN86149.1"/>
    <property type="molecule type" value="Genomic_DNA"/>
</dbReference>
<evidence type="ECO:0000313" key="2">
    <source>
        <dbReference type="EMBL" id="GFN86149.1"/>
    </source>
</evidence>
<evidence type="ECO:0000256" key="1">
    <source>
        <dbReference type="SAM" id="MobiDB-lite"/>
    </source>
</evidence>
<gene>
    <name evidence="2" type="ORF">PoB_001265500</name>
</gene>
<proteinExistence type="predicted"/>
<feature type="compositionally biased region" description="Low complexity" evidence="1">
    <location>
        <begin position="11"/>
        <end position="20"/>
    </location>
</feature>
<feature type="compositionally biased region" description="Basic and acidic residues" evidence="1">
    <location>
        <begin position="34"/>
        <end position="57"/>
    </location>
</feature>